<keyword evidence="4" id="KW-1185">Reference proteome</keyword>
<dbReference type="STRING" id="1841610.A6X21_17510"/>
<gene>
    <name evidence="3" type="ORF">A6X21_17510</name>
</gene>
<accession>A0A1C3ELR4</accession>
<name>A0A1C3ELR4_9PLAN</name>
<keyword evidence="1" id="KW-0732">Signal</keyword>
<dbReference type="InterPro" id="IPR050955">
    <property type="entry name" value="Plant_Biomass_Hydrol_Est"/>
</dbReference>
<comment type="caution">
    <text evidence="3">The sequence shown here is derived from an EMBL/GenBank/DDBJ whole genome shotgun (WGS) entry which is preliminary data.</text>
</comment>
<evidence type="ECO:0000256" key="1">
    <source>
        <dbReference type="ARBA" id="ARBA00022729"/>
    </source>
</evidence>
<evidence type="ECO:0000313" key="3">
    <source>
        <dbReference type="EMBL" id="ODA34171.1"/>
    </source>
</evidence>
<dbReference type="InterPro" id="IPR029058">
    <property type="entry name" value="AB_hydrolase_fold"/>
</dbReference>
<reference evidence="3 4" key="1">
    <citation type="submission" date="2016-05" db="EMBL/GenBank/DDBJ databases">
        <title>Genomic and physiological characterization of Planctopirus sp. isolated from fresh water lake.</title>
        <authorList>
            <person name="Subhash Y."/>
            <person name="Ramana C."/>
        </authorList>
    </citation>
    <scope>NUCLEOTIDE SEQUENCE [LARGE SCALE GENOMIC DNA]</scope>
    <source>
        <strain evidence="3 4">JC280</strain>
    </source>
</reference>
<feature type="coiled-coil region" evidence="2">
    <location>
        <begin position="237"/>
        <end position="294"/>
    </location>
</feature>
<sequence>MWWSKTLRIQGPVEELKVWISSFNQLMRIMALMALILFLANGPVLVISPGQANSAHGAEIRLKNGMIISGKATPIQGLAQLQAKTPGPIPIYPIIMVDAGWQKIFVPTRQIPDAEKTVGQPDLFPWEVFELKHHKTGKQQVLAQLGGFRNVTSFDEFGRRRLEILTQKGPENVIQGISRLTPKYALIDALTHQWESGVATSSLPTEILSDILRKAIDPTRPKDRLAIVRFYLQGELYAEAQKELESVALEFPELKDQVDRMRVELIQLRGRQFVKQLQERKKQGQHQLAESVARLAPAEQLGPVVMRDIEAFIKQYDLARQQIELARLLLGEYQAQIANRELRERVAILRSEVSHGLSFETLPRLEAFLRSDKDATLSAEEKLALAFSGWVFGSVGASTDLAKTMALWDAQQLVLQYLKAESPETRENTLRQLTALEGVGWKSIRQMIPQLPPFRDSAGLEPGPQISADGELLEPLASDMLKITLRSDHGEAIFHYQAILPPEYDPAHRYPMIVALRPEDRTTAAIATWWAGTADRPGNARRRGFIVIAPEYVPDGATKYNGEGVAHLKVLAALADARGRFSVDADRVYLAGHAMGGDAAFDMGMSHADEFAGVIPICGRADTYCKYSKGNARFTSWYVVAGELDRDLMSINANVLEFMFKEGFRHDLMLVQIHGRGLEMYSDEMSRMFEWMELHPRSAAPADIEWLSLRKTDSRCFGLSVLDLPRTLIIPQPAGTTLPSPQIVKFRITPGNSVYITSPGKRHVVRLAAEAFQIDERVNITINNSRKFRDFLVPDVRSLLEELRQSGDRTRLADVVLEF</sequence>
<keyword evidence="2" id="KW-0175">Coiled coil</keyword>
<dbReference type="SUPFAM" id="SSF53474">
    <property type="entry name" value="alpha/beta-Hydrolases"/>
    <property type="match status" value="1"/>
</dbReference>
<dbReference type="EMBL" id="LYDR01000043">
    <property type="protein sequence ID" value="ODA34171.1"/>
    <property type="molecule type" value="Genomic_DNA"/>
</dbReference>
<dbReference type="Gene3D" id="3.40.50.1820">
    <property type="entry name" value="alpha/beta hydrolase"/>
    <property type="match status" value="1"/>
</dbReference>
<dbReference type="PANTHER" id="PTHR43037">
    <property type="entry name" value="UNNAMED PRODUCT-RELATED"/>
    <property type="match status" value="1"/>
</dbReference>
<evidence type="ECO:0000256" key="2">
    <source>
        <dbReference type="SAM" id="Coils"/>
    </source>
</evidence>
<evidence type="ECO:0008006" key="5">
    <source>
        <dbReference type="Google" id="ProtNLM"/>
    </source>
</evidence>
<protein>
    <recommendedName>
        <fullName evidence="5">Peptidase</fullName>
    </recommendedName>
</protein>
<dbReference type="Proteomes" id="UP000094828">
    <property type="component" value="Unassembled WGS sequence"/>
</dbReference>
<dbReference type="PANTHER" id="PTHR43037:SF1">
    <property type="entry name" value="BLL1128 PROTEIN"/>
    <property type="match status" value="1"/>
</dbReference>
<evidence type="ECO:0000313" key="4">
    <source>
        <dbReference type="Proteomes" id="UP000094828"/>
    </source>
</evidence>
<proteinExistence type="predicted"/>
<organism evidence="3 4">
    <name type="scientific">Planctopirus hydrillae</name>
    <dbReference type="NCBI Taxonomy" id="1841610"/>
    <lineage>
        <taxon>Bacteria</taxon>
        <taxon>Pseudomonadati</taxon>
        <taxon>Planctomycetota</taxon>
        <taxon>Planctomycetia</taxon>
        <taxon>Planctomycetales</taxon>
        <taxon>Planctomycetaceae</taxon>
        <taxon>Planctopirus</taxon>
    </lineage>
</organism>
<dbReference type="AlphaFoldDB" id="A0A1C3ELR4"/>